<feature type="region of interest" description="Disordered" evidence="1">
    <location>
        <begin position="29"/>
        <end position="150"/>
    </location>
</feature>
<feature type="compositionally biased region" description="Low complexity" evidence="1">
    <location>
        <begin position="49"/>
        <end position="61"/>
    </location>
</feature>
<dbReference type="AlphaFoldDB" id="A0A6J4KZ38"/>
<feature type="non-terminal residue" evidence="2">
    <location>
        <position position="150"/>
    </location>
</feature>
<protein>
    <submittedName>
        <fullName evidence="2">Uncharacterized protein</fullName>
    </submittedName>
</protein>
<proteinExistence type="predicted"/>
<name>A0A6J4KZ38_9ACTN</name>
<reference evidence="2" key="1">
    <citation type="submission" date="2020-02" db="EMBL/GenBank/DDBJ databases">
        <authorList>
            <person name="Meier V. D."/>
        </authorList>
    </citation>
    <scope>NUCLEOTIDE SEQUENCE</scope>
    <source>
        <strain evidence="2">AVDCRST_MAG48</strain>
    </source>
</reference>
<evidence type="ECO:0000313" key="2">
    <source>
        <dbReference type="EMBL" id="CAA9319608.1"/>
    </source>
</evidence>
<accession>A0A6J4KZ38</accession>
<organism evidence="2">
    <name type="scientific">uncultured Friedmanniella sp</name>
    <dbReference type="NCBI Taxonomy" id="335381"/>
    <lineage>
        <taxon>Bacteria</taxon>
        <taxon>Bacillati</taxon>
        <taxon>Actinomycetota</taxon>
        <taxon>Actinomycetes</taxon>
        <taxon>Propionibacteriales</taxon>
        <taxon>Nocardioidaceae</taxon>
        <taxon>Friedmanniella</taxon>
        <taxon>environmental samples</taxon>
    </lineage>
</organism>
<feature type="compositionally biased region" description="Low complexity" evidence="1">
    <location>
        <begin position="82"/>
        <end position="127"/>
    </location>
</feature>
<feature type="non-terminal residue" evidence="2">
    <location>
        <position position="1"/>
    </location>
</feature>
<dbReference type="EMBL" id="CADCTS010000368">
    <property type="protein sequence ID" value="CAA9319608.1"/>
    <property type="molecule type" value="Genomic_DNA"/>
</dbReference>
<gene>
    <name evidence="2" type="ORF">AVDCRST_MAG48-2558</name>
</gene>
<sequence>WRCNRPVRSWWWSSACRAPASRRWCSGRWPATTSSSARTTGRGRGTGSSGSCASSRSTCGRVSGWSSTARMPARSGARAWSPWPGGWRCRSGRSSSTRPSRSASAATPPGPAASGCPTSGCGPLRRSSPGRRPRKVSSASTSCAGTARPP</sequence>
<evidence type="ECO:0000256" key="1">
    <source>
        <dbReference type="SAM" id="MobiDB-lite"/>
    </source>
</evidence>